<proteinExistence type="predicted"/>
<comment type="caution">
    <text evidence="1">The sequence shown here is derived from an EMBL/GenBank/DDBJ whole genome shotgun (WGS) entry which is preliminary data.</text>
</comment>
<accession>A0ACC0USA6</accession>
<dbReference type="Proteomes" id="UP001163324">
    <property type="component" value="Chromosome 8"/>
</dbReference>
<protein>
    <submittedName>
        <fullName evidence="1">Uncharacterized protein</fullName>
    </submittedName>
</protein>
<evidence type="ECO:0000313" key="2">
    <source>
        <dbReference type="Proteomes" id="UP001163324"/>
    </source>
</evidence>
<dbReference type="EMBL" id="CM047947">
    <property type="protein sequence ID" value="KAI9896873.1"/>
    <property type="molecule type" value="Genomic_DNA"/>
</dbReference>
<evidence type="ECO:0000313" key="1">
    <source>
        <dbReference type="EMBL" id="KAI9896873.1"/>
    </source>
</evidence>
<gene>
    <name evidence="1" type="ORF">N3K66_007895</name>
</gene>
<name>A0ACC0USA6_9HYPO</name>
<sequence length="479" mass="54605">MEHDTKTPQSVTSDKTSFAHDSVCNRWPIILTQCIDHLFRTVSKLDETQEPEKVAEGKRIIEQFSELKYEVQHNRTLTPIPEDGFSEETAAFNKEIEQRGNPTWLDVTWLFAECYMYRRISTFFTLTKNWKSFDIFFDQKNDTFRTSRNAVFELASRYKELVHQLRADKDKTHDVEAEKLLFAEMCEICLWGNATDLSLLTNLTYEDIQKLQGSQARKAAEKNILVNHLPRAFEVLKKAQADGKKERRVDFVLDNAGFELYVDLVLAGYLLSSGLATQVVLRPKSIPWFVSDVLPTDFAAILNQIQNSKSFFETPTEDEKAQDKTPAPVAAEDAANMDFLFQEWANFHAEGQLILRPNRYWTRGGSFWRLPAEAPELHEDLKPAELIIFKGDLNYRKLTGDAHWDTTTPFEEALGPMGPSSGLNVLSLRTCKADVVVNLPEGKDKELKATENGGGDSGARKWAWYGKWAVVCLSQGKKD</sequence>
<organism evidence="1 2">
    <name type="scientific">Trichothecium roseum</name>
    <dbReference type="NCBI Taxonomy" id="47278"/>
    <lineage>
        <taxon>Eukaryota</taxon>
        <taxon>Fungi</taxon>
        <taxon>Dikarya</taxon>
        <taxon>Ascomycota</taxon>
        <taxon>Pezizomycotina</taxon>
        <taxon>Sordariomycetes</taxon>
        <taxon>Hypocreomycetidae</taxon>
        <taxon>Hypocreales</taxon>
        <taxon>Hypocreales incertae sedis</taxon>
        <taxon>Trichothecium</taxon>
    </lineage>
</organism>
<reference evidence="1" key="1">
    <citation type="submission" date="2022-10" db="EMBL/GenBank/DDBJ databases">
        <title>Complete Genome of Trichothecium roseum strain YXFP-22015, a Plant Pathogen Isolated from Citrus.</title>
        <authorList>
            <person name="Wang Y."/>
            <person name="Zhu L."/>
        </authorList>
    </citation>
    <scope>NUCLEOTIDE SEQUENCE</scope>
    <source>
        <strain evidence="1">YXFP-22015</strain>
    </source>
</reference>
<keyword evidence="2" id="KW-1185">Reference proteome</keyword>